<dbReference type="Gene3D" id="1.20.1270.240">
    <property type="match status" value="1"/>
</dbReference>
<gene>
    <name evidence="2" type="ORF">MU0053_004461</name>
</gene>
<sequence length="284" mass="30835">MTSTLTGVDPAGQIFLSHRNRAVGVHTRRVRTFTKRNLAAPPGFFACEAAGLHWLSDAHGARCAEVVAHDDTSLTLVRLESVAATEGAARAFGAALAKTHDAGARSWGAAPDGWHGHGFFGPLRHPLPMTFADHDSCGQFYAEERLRPMLGLARKALGADAISDIESAITRCRAGDFDDEDVPVRLHGDLWNGNIVWTEQGAVLIDPASYGGHRETDIAMLHLFGCPFLEAIVDGYQRVHPLLPGWRERIRMRQLYPLLAHVAIFGSGYAHQAHVAARKALTLG</sequence>
<keyword evidence="1 2" id="KW-0418">Kinase</keyword>
<dbReference type="Pfam" id="PF03881">
    <property type="entry name" value="Fructosamin_kin"/>
    <property type="match status" value="1"/>
</dbReference>
<protein>
    <submittedName>
        <fullName evidence="2">Fructosamine kinase family protein</fullName>
    </submittedName>
</protein>
<dbReference type="Gene3D" id="3.30.200.20">
    <property type="entry name" value="Phosphorylase Kinase, domain 1"/>
    <property type="match status" value="1"/>
</dbReference>
<dbReference type="RefSeq" id="WP_308479752.1">
    <property type="nucleotide sequence ID" value="NZ_OY726397.1"/>
</dbReference>
<accession>A0ABM9M4P5</accession>
<evidence type="ECO:0000256" key="1">
    <source>
        <dbReference type="PIRNR" id="PIRNR006221"/>
    </source>
</evidence>
<keyword evidence="3" id="KW-1185">Reference proteome</keyword>
<dbReference type="PANTHER" id="PTHR12149:SF8">
    <property type="entry name" value="PROTEIN-RIBULOSAMINE 3-KINASE"/>
    <property type="match status" value="1"/>
</dbReference>
<dbReference type="InterPro" id="IPR016477">
    <property type="entry name" value="Fructo-/Ketosamine-3-kinase"/>
</dbReference>
<dbReference type="InterPro" id="IPR011009">
    <property type="entry name" value="Kinase-like_dom_sf"/>
</dbReference>
<dbReference type="PANTHER" id="PTHR12149">
    <property type="entry name" value="FRUCTOSAMINE 3 KINASE-RELATED PROTEIN"/>
    <property type="match status" value="1"/>
</dbReference>
<evidence type="ECO:0000313" key="2">
    <source>
        <dbReference type="EMBL" id="CAJ1510138.1"/>
    </source>
</evidence>
<comment type="similarity">
    <text evidence="1">Belongs to the fructosamine kinase family.</text>
</comment>
<evidence type="ECO:0000313" key="3">
    <source>
        <dbReference type="Proteomes" id="UP001190465"/>
    </source>
</evidence>
<dbReference type="Gene3D" id="1.10.510.10">
    <property type="entry name" value="Transferase(Phosphotransferase) domain 1"/>
    <property type="match status" value="1"/>
</dbReference>
<proteinExistence type="inferred from homology"/>
<dbReference type="SUPFAM" id="SSF56112">
    <property type="entry name" value="Protein kinase-like (PK-like)"/>
    <property type="match status" value="1"/>
</dbReference>
<organism evidence="2 3">
    <name type="scientific">[Mycobacterium] burgundiense</name>
    <dbReference type="NCBI Taxonomy" id="3064286"/>
    <lineage>
        <taxon>Bacteria</taxon>
        <taxon>Bacillati</taxon>
        <taxon>Actinomycetota</taxon>
        <taxon>Actinomycetes</taxon>
        <taxon>Mycobacteriales</taxon>
        <taxon>Mycobacteriaceae</taxon>
        <taxon>Mycolicibacterium</taxon>
    </lineage>
</organism>
<dbReference type="GO" id="GO:0016301">
    <property type="term" value="F:kinase activity"/>
    <property type="evidence" value="ECO:0007669"/>
    <property type="project" value="UniProtKB-KW"/>
</dbReference>
<dbReference type="Proteomes" id="UP001190465">
    <property type="component" value="Chromosome"/>
</dbReference>
<name>A0ABM9M4P5_9MYCO</name>
<reference evidence="2 3" key="1">
    <citation type="submission" date="2023-08" db="EMBL/GenBank/DDBJ databases">
        <authorList>
            <person name="Folkvardsen B D."/>
            <person name="Norman A."/>
        </authorList>
    </citation>
    <scope>NUCLEOTIDE SEQUENCE [LARGE SCALE GENOMIC DNA]</scope>
    <source>
        <strain evidence="2 3">Mu0053</strain>
    </source>
</reference>
<dbReference type="EMBL" id="OY726397">
    <property type="protein sequence ID" value="CAJ1510138.1"/>
    <property type="molecule type" value="Genomic_DNA"/>
</dbReference>
<dbReference type="PIRSF" id="PIRSF006221">
    <property type="entry name" value="Ketosamine-3-kinase"/>
    <property type="match status" value="1"/>
</dbReference>
<keyword evidence="1" id="KW-0808">Transferase</keyword>